<gene>
    <name evidence="5" type="ORF">R7226_14130</name>
</gene>
<organism evidence="5 6">
    <name type="scientific">Conexibacter stalactiti</name>
    <dbReference type="NCBI Taxonomy" id="1940611"/>
    <lineage>
        <taxon>Bacteria</taxon>
        <taxon>Bacillati</taxon>
        <taxon>Actinomycetota</taxon>
        <taxon>Thermoleophilia</taxon>
        <taxon>Solirubrobacterales</taxon>
        <taxon>Conexibacteraceae</taxon>
        <taxon>Conexibacter</taxon>
    </lineage>
</organism>
<name>A0ABU4HRW5_9ACTN</name>
<keyword evidence="3" id="KW-0804">Transcription</keyword>
<dbReference type="PANTHER" id="PTHR43537:SF5">
    <property type="entry name" value="UXU OPERON TRANSCRIPTIONAL REGULATOR"/>
    <property type="match status" value="1"/>
</dbReference>
<dbReference type="SUPFAM" id="SSF48008">
    <property type="entry name" value="GntR ligand-binding domain-like"/>
    <property type="match status" value="1"/>
</dbReference>
<sequence>MSGVTAGVDDGSLRGRIERHVRELIETGAIAPGERLPTERELAERLGVSRVPIREAIRTLSTQGLVDVRGRQGMYVAVRDVEATVDELTSALLRQRIAFDELFAVRQLLEPASARWAAEHADAEAIATLRGLVERMERATHADPPDNDTVRWCDTELHLALAAASGNGLLRRVLASIQGLHSEHVADPRRFRGRAEGALEEHRRIVEAVAARDPQAAEAAMAEHLSHVGKADAWRIADARQGG</sequence>
<dbReference type="Gene3D" id="1.10.10.10">
    <property type="entry name" value="Winged helix-like DNA-binding domain superfamily/Winged helix DNA-binding domain"/>
    <property type="match status" value="1"/>
</dbReference>
<keyword evidence="2" id="KW-0238">DNA-binding</keyword>
<dbReference type="InterPro" id="IPR011711">
    <property type="entry name" value="GntR_C"/>
</dbReference>
<dbReference type="Gene3D" id="1.20.120.530">
    <property type="entry name" value="GntR ligand-binding domain-like"/>
    <property type="match status" value="1"/>
</dbReference>
<dbReference type="SMART" id="SM00345">
    <property type="entry name" value="HTH_GNTR"/>
    <property type="match status" value="1"/>
</dbReference>
<evidence type="ECO:0000259" key="4">
    <source>
        <dbReference type="PROSITE" id="PS50949"/>
    </source>
</evidence>
<dbReference type="Pfam" id="PF07729">
    <property type="entry name" value="FCD"/>
    <property type="match status" value="1"/>
</dbReference>
<dbReference type="PROSITE" id="PS50949">
    <property type="entry name" value="HTH_GNTR"/>
    <property type="match status" value="1"/>
</dbReference>
<reference evidence="5 6" key="2">
    <citation type="submission" date="2023-10" db="EMBL/GenBank/DDBJ databases">
        <authorList>
            <person name="Han X.F."/>
        </authorList>
    </citation>
    <scope>NUCLEOTIDE SEQUENCE [LARGE SCALE GENOMIC DNA]</scope>
    <source>
        <strain evidence="5 6">KCTC 39840</strain>
    </source>
</reference>
<dbReference type="SUPFAM" id="SSF46785">
    <property type="entry name" value="Winged helix' DNA-binding domain"/>
    <property type="match status" value="1"/>
</dbReference>
<dbReference type="RefSeq" id="WP_318597821.1">
    <property type="nucleotide sequence ID" value="NZ_JAWSTH010000034.1"/>
</dbReference>
<keyword evidence="6" id="KW-1185">Reference proteome</keyword>
<dbReference type="CDD" id="cd07377">
    <property type="entry name" value="WHTH_GntR"/>
    <property type="match status" value="1"/>
</dbReference>
<dbReference type="EMBL" id="JAWSTH010000034">
    <property type="protein sequence ID" value="MDW5595484.1"/>
    <property type="molecule type" value="Genomic_DNA"/>
</dbReference>
<dbReference type="InterPro" id="IPR036388">
    <property type="entry name" value="WH-like_DNA-bd_sf"/>
</dbReference>
<proteinExistence type="predicted"/>
<dbReference type="InterPro" id="IPR008920">
    <property type="entry name" value="TF_FadR/GntR_C"/>
</dbReference>
<dbReference type="PRINTS" id="PR00035">
    <property type="entry name" value="HTHGNTR"/>
</dbReference>
<protein>
    <submittedName>
        <fullName evidence="5">FadR/GntR family transcriptional regulator</fullName>
    </submittedName>
</protein>
<dbReference type="PANTHER" id="PTHR43537">
    <property type="entry name" value="TRANSCRIPTIONAL REGULATOR, GNTR FAMILY"/>
    <property type="match status" value="1"/>
</dbReference>
<evidence type="ECO:0000313" key="6">
    <source>
        <dbReference type="Proteomes" id="UP001284601"/>
    </source>
</evidence>
<dbReference type="Pfam" id="PF00392">
    <property type="entry name" value="GntR"/>
    <property type="match status" value="1"/>
</dbReference>
<dbReference type="Proteomes" id="UP001284601">
    <property type="component" value="Unassembled WGS sequence"/>
</dbReference>
<dbReference type="InterPro" id="IPR036390">
    <property type="entry name" value="WH_DNA-bd_sf"/>
</dbReference>
<feature type="domain" description="HTH gntR-type" evidence="4">
    <location>
        <begin position="11"/>
        <end position="79"/>
    </location>
</feature>
<evidence type="ECO:0000256" key="2">
    <source>
        <dbReference type="ARBA" id="ARBA00023125"/>
    </source>
</evidence>
<dbReference type="SMART" id="SM00895">
    <property type="entry name" value="FCD"/>
    <property type="match status" value="1"/>
</dbReference>
<reference evidence="6" key="1">
    <citation type="submission" date="2023-07" db="EMBL/GenBank/DDBJ databases">
        <title>Conexibacter stalactiti sp. nov., isolated from stalactites in a lava cave and emended description of the genus Conexibacter.</title>
        <authorList>
            <person name="Lee S.D."/>
        </authorList>
    </citation>
    <scope>NUCLEOTIDE SEQUENCE [LARGE SCALE GENOMIC DNA]</scope>
    <source>
        <strain evidence="6">KCTC 39840</strain>
    </source>
</reference>
<accession>A0ABU4HRW5</accession>
<evidence type="ECO:0000256" key="1">
    <source>
        <dbReference type="ARBA" id="ARBA00023015"/>
    </source>
</evidence>
<keyword evidence="1" id="KW-0805">Transcription regulation</keyword>
<evidence type="ECO:0000313" key="5">
    <source>
        <dbReference type="EMBL" id="MDW5595484.1"/>
    </source>
</evidence>
<dbReference type="InterPro" id="IPR000524">
    <property type="entry name" value="Tscrpt_reg_HTH_GntR"/>
</dbReference>
<comment type="caution">
    <text evidence="5">The sequence shown here is derived from an EMBL/GenBank/DDBJ whole genome shotgun (WGS) entry which is preliminary data.</text>
</comment>
<evidence type="ECO:0000256" key="3">
    <source>
        <dbReference type="ARBA" id="ARBA00023163"/>
    </source>
</evidence>